<name>A0A8J5WD72_ZIZPA</name>
<proteinExistence type="predicted"/>
<evidence type="ECO:0000313" key="1">
    <source>
        <dbReference type="EMBL" id="KAG8088695.1"/>
    </source>
</evidence>
<accession>A0A8J5WD72</accession>
<evidence type="ECO:0000313" key="2">
    <source>
        <dbReference type="Proteomes" id="UP000729402"/>
    </source>
</evidence>
<dbReference type="AlphaFoldDB" id="A0A8J5WD72"/>
<organism evidence="1 2">
    <name type="scientific">Zizania palustris</name>
    <name type="common">Northern wild rice</name>
    <dbReference type="NCBI Taxonomy" id="103762"/>
    <lineage>
        <taxon>Eukaryota</taxon>
        <taxon>Viridiplantae</taxon>
        <taxon>Streptophyta</taxon>
        <taxon>Embryophyta</taxon>
        <taxon>Tracheophyta</taxon>
        <taxon>Spermatophyta</taxon>
        <taxon>Magnoliopsida</taxon>
        <taxon>Liliopsida</taxon>
        <taxon>Poales</taxon>
        <taxon>Poaceae</taxon>
        <taxon>BOP clade</taxon>
        <taxon>Oryzoideae</taxon>
        <taxon>Oryzeae</taxon>
        <taxon>Zizaniinae</taxon>
        <taxon>Zizania</taxon>
    </lineage>
</organism>
<protein>
    <submittedName>
        <fullName evidence="1">Uncharacterized protein</fullName>
    </submittedName>
</protein>
<dbReference type="EMBL" id="JAAALK010000082">
    <property type="protein sequence ID" value="KAG8088695.1"/>
    <property type="molecule type" value="Genomic_DNA"/>
</dbReference>
<sequence>MASTLPSWPYDMTGFFTESSPSPVAEAKAQERKDREALNPILIKKALTRGQMCGEALGGVTTLAVAPRSDASLSSSSIDHSVKFYPFPDGVFQSNLVQCTLSIRSLTFNKGTVLATARENNGAERDEDEDYVSGGDNDLLEIIFLSGFSTQGQASF</sequence>
<keyword evidence="2" id="KW-1185">Reference proteome</keyword>
<gene>
    <name evidence="1" type="ORF">GUJ93_ZPchr0010g9867</name>
</gene>
<comment type="caution">
    <text evidence="1">The sequence shown here is derived from an EMBL/GenBank/DDBJ whole genome shotgun (WGS) entry which is preliminary data.</text>
</comment>
<dbReference type="OrthoDB" id="427368at2759"/>
<dbReference type="Proteomes" id="UP000729402">
    <property type="component" value="Unassembled WGS sequence"/>
</dbReference>
<reference evidence="1" key="1">
    <citation type="journal article" date="2021" name="bioRxiv">
        <title>Whole Genome Assembly and Annotation of Northern Wild Rice, Zizania palustris L., Supports a Whole Genome Duplication in the Zizania Genus.</title>
        <authorList>
            <person name="Haas M."/>
            <person name="Kono T."/>
            <person name="Macchietto M."/>
            <person name="Millas R."/>
            <person name="McGilp L."/>
            <person name="Shao M."/>
            <person name="Duquette J."/>
            <person name="Hirsch C.N."/>
            <person name="Kimball J."/>
        </authorList>
    </citation>
    <scope>NUCLEOTIDE SEQUENCE</scope>
    <source>
        <tissue evidence="1">Fresh leaf tissue</tissue>
    </source>
</reference>
<reference evidence="1" key="2">
    <citation type="submission" date="2021-02" db="EMBL/GenBank/DDBJ databases">
        <authorList>
            <person name="Kimball J.A."/>
            <person name="Haas M.W."/>
            <person name="Macchietto M."/>
            <person name="Kono T."/>
            <person name="Duquette J."/>
            <person name="Shao M."/>
        </authorList>
    </citation>
    <scope>NUCLEOTIDE SEQUENCE</scope>
    <source>
        <tissue evidence="1">Fresh leaf tissue</tissue>
    </source>
</reference>